<dbReference type="Pfam" id="PF00561">
    <property type="entry name" value="Abhydrolase_1"/>
    <property type="match status" value="1"/>
</dbReference>
<accession>A0ABS7PK09</accession>
<dbReference type="InterPro" id="IPR050266">
    <property type="entry name" value="AB_hydrolase_sf"/>
</dbReference>
<comment type="caution">
    <text evidence="2">The sequence shown here is derived from an EMBL/GenBank/DDBJ whole genome shotgun (WGS) entry which is preliminary data.</text>
</comment>
<evidence type="ECO:0000259" key="1">
    <source>
        <dbReference type="Pfam" id="PF00561"/>
    </source>
</evidence>
<evidence type="ECO:0000313" key="2">
    <source>
        <dbReference type="EMBL" id="MBY8821633.1"/>
    </source>
</evidence>
<dbReference type="InterPro" id="IPR029058">
    <property type="entry name" value="AB_hydrolase_fold"/>
</dbReference>
<keyword evidence="3" id="KW-1185">Reference proteome</keyword>
<dbReference type="SUPFAM" id="SSF53474">
    <property type="entry name" value="alpha/beta-Hydrolases"/>
    <property type="match status" value="1"/>
</dbReference>
<dbReference type="PRINTS" id="PR00111">
    <property type="entry name" value="ABHYDROLASE"/>
</dbReference>
<evidence type="ECO:0000313" key="3">
    <source>
        <dbReference type="Proteomes" id="UP000706039"/>
    </source>
</evidence>
<feature type="domain" description="AB hydrolase-1" evidence="1">
    <location>
        <begin position="35"/>
        <end position="151"/>
    </location>
</feature>
<name>A0ABS7PK09_9SPHN</name>
<dbReference type="GO" id="GO:0016787">
    <property type="term" value="F:hydrolase activity"/>
    <property type="evidence" value="ECO:0007669"/>
    <property type="project" value="UniProtKB-KW"/>
</dbReference>
<proteinExistence type="predicted"/>
<dbReference type="InterPro" id="IPR000073">
    <property type="entry name" value="AB_hydrolase_1"/>
</dbReference>
<dbReference type="Gene3D" id="3.40.50.1820">
    <property type="entry name" value="alpha/beta hydrolase"/>
    <property type="match status" value="1"/>
</dbReference>
<organism evidence="2 3">
    <name type="scientific">Sphingomonas colocasiae</name>
    <dbReference type="NCBI Taxonomy" id="1848973"/>
    <lineage>
        <taxon>Bacteria</taxon>
        <taxon>Pseudomonadati</taxon>
        <taxon>Pseudomonadota</taxon>
        <taxon>Alphaproteobacteria</taxon>
        <taxon>Sphingomonadales</taxon>
        <taxon>Sphingomonadaceae</taxon>
        <taxon>Sphingomonas</taxon>
    </lineage>
</organism>
<gene>
    <name evidence="2" type="ORF">K7G82_04970</name>
</gene>
<protein>
    <submittedName>
        <fullName evidence="2">Alpha/beta hydrolase</fullName>
    </submittedName>
</protein>
<reference evidence="2 3" key="1">
    <citation type="submission" date="2021-08" db="EMBL/GenBank/DDBJ databases">
        <authorList>
            <person name="Tuo L."/>
        </authorList>
    </citation>
    <scope>NUCLEOTIDE SEQUENCE [LARGE SCALE GENOMIC DNA]</scope>
    <source>
        <strain evidence="2 3">JCM 31229</strain>
    </source>
</reference>
<dbReference type="EMBL" id="JAINVV010000003">
    <property type="protein sequence ID" value="MBY8821633.1"/>
    <property type="molecule type" value="Genomic_DNA"/>
</dbReference>
<keyword evidence="2" id="KW-0378">Hydrolase</keyword>
<sequence length="264" mass="28704">MPLPAPSVQDHWIETPRGRLFARSWTVDGDDGAAPVVLLHDSLGSVALWRDFPAVLAQATGRRVIAYDRLGFGQSDAHSRPIETDFIRTEAQRGFAAIREALAIDDFVILGHSVGGGMATWIASDFGETCHALITESAQAFVEDRTLQGIRDAERGFAEPGQIERLARYHGDKARWVLDSWVQSWLSPVFADWRLNGSEIRPACPALAIHGEADEFGSPVHAERIAALTSGPATVHIIAGCGHVPHREREAEVTALFAAFLAAI</sequence>
<dbReference type="Proteomes" id="UP000706039">
    <property type="component" value="Unassembled WGS sequence"/>
</dbReference>
<dbReference type="PANTHER" id="PTHR43798">
    <property type="entry name" value="MONOACYLGLYCEROL LIPASE"/>
    <property type="match status" value="1"/>
</dbReference>
<dbReference type="RefSeq" id="WP_222988733.1">
    <property type="nucleotide sequence ID" value="NZ_JAINVV010000003.1"/>
</dbReference>